<name>A0A117LFR0_9EURY</name>
<evidence type="ECO:0000313" key="4">
    <source>
        <dbReference type="Proteomes" id="UP000057043"/>
    </source>
</evidence>
<dbReference type="Pfam" id="PF03891">
    <property type="entry name" value="DUF333"/>
    <property type="match status" value="1"/>
</dbReference>
<dbReference type="PATRIC" id="fig|301375.6.peg.2416"/>
<reference evidence="2" key="1">
    <citation type="journal article" date="2015" name="MBio">
        <title>Genome-resolved metagenomic analysis reveals roles for candidate phyla and other microbial community members in biogeochemical transformations in oil reservoirs.</title>
        <authorList>
            <person name="Hu P."/>
            <person name="Tom L."/>
            <person name="Singh A."/>
            <person name="Thomas B.C."/>
            <person name="Baker B.J."/>
            <person name="Piceno Y.M."/>
            <person name="Andersen G.L."/>
            <person name="Banfield J.F."/>
        </authorList>
    </citation>
    <scope>NUCLEOTIDE SEQUENCE [LARGE SCALE GENOMIC DNA]</scope>
    <source>
        <strain evidence="2">56_747</strain>
    </source>
</reference>
<reference evidence="3 4" key="2">
    <citation type="journal article" date="2015" name="MBio">
        <title>Genome-Resolved Metagenomic Analysis Reveals Roles for Candidate Phyla and Other Microbial Community Members in Biogeochemical Transformations in Oil Reservoirs.</title>
        <authorList>
            <person name="Hu P."/>
            <person name="Tom L."/>
            <person name="Singh A."/>
            <person name="Thomas B.C."/>
            <person name="Baker B.J."/>
            <person name="Piceno Y.M."/>
            <person name="Andersen G.L."/>
            <person name="Banfield J.F."/>
        </authorList>
    </citation>
    <scope>NUCLEOTIDE SEQUENCE [LARGE SCALE GENOMIC DNA]</scope>
    <source>
        <strain evidence="1">57_489</strain>
    </source>
</reference>
<comment type="caution">
    <text evidence="1">The sequence shown here is derived from an EMBL/GenBank/DDBJ whole genome shotgun (WGS) entry which is preliminary data.</text>
</comment>
<accession>A0A117LFR0</accession>
<dbReference type="EMBL" id="LGHB01000011">
    <property type="protein sequence ID" value="KUK96549.1"/>
    <property type="molecule type" value="Genomic_DNA"/>
</dbReference>
<protein>
    <submittedName>
        <fullName evidence="1">Uncharacterized protein</fullName>
    </submittedName>
</protein>
<sequence>MDISKIVFLALAILAAPALAEEDGGDTAAIADPSCVYCENLGYKCEDGNCIFPDGTSCPAWDFYRGKCGQSFSFCEQQGYKIENRIEDMGNWTAEYAVCVFDDCSECDEQEYFDGDCEPSNCSSWTLADGCKPPVEFEGLISKVARINNSEGKTAADVLGWDVTYRGEDEKCYSYYVAQAPLVGMTEPVVVQCPLGVQAFDRYIVDYDDAIAVMQMMDCGDTFVELTLSWPLTPEVEEPQWRIKTSIGTEIVVGAYCGQGGCKTVE</sequence>
<gene>
    <name evidence="1" type="ORF">XD72_0966</name>
    <name evidence="2" type="ORF">XE07_1017</name>
</gene>
<dbReference type="Proteomes" id="UP000057043">
    <property type="component" value="Unassembled WGS sequence"/>
</dbReference>
<proteinExistence type="predicted"/>
<dbReference type="InterPro" id="IPR005590">
    <property type="entry name" value="DUF333"/>
</dbReference>
<organism evidence="1 4">
    <name type="scientific">Methanothrix harundinacea</name>
    <dbReference type="NCBI Taxonomy" id="301375"/>
    <lineage>
        <taxon>Archaea</taxon>
        <taxon>Methanobacteriati</taxon>
        <taxon>Methanobacteriota</taxon>
        <taxon>Stenosarchaea group</taxon>
        <taxon>Methanomicrobia</taxon>
        <taxon>Methanotrichales</taxon>
        <taxon>Methanotrichaceae</taxon>
        <taxon>Methanothrix</taxon>
    </lineage>
</organism>
<dbReference type="AlphaFoldDB" id="A0A117LFR0"/>
<dbReference type="EMBL" id="LGFT01000019">
    <property type="protein sequence ID" value="KUK44663.1"/>
    <property type="molecule type" value="Genomic_DNA"/>
</dbReference>
<evidence type="ECO:0000313" key="3">
    <source>
        <dbReference type="Proteomes" id="UP000053961"/>
    </source>
</evidence>
<evidence type="ECO:0000313" key="1">
    <source>
        <dbReference type="EMBL" id="KUK44663.1"/>
    </source>
</evidence>
<dbReference type="Proteomes" id="UP000053961">
    <property type="component" value="Unassembled WGS sequence"/>
</dbReference>
<evidence type="ECO:0000313" key="2">
    <source>
        <dbReference type="EMBL" id="KUK96549.1"/>
    </source>
</evidence>